<evidence type="ECO:0000313" key="6">
    <source>
        <dbReference type="Proteomes" id="UP000244925"/>
    </source>
</evidence>
<reference evidence="6" key="1">
    <citation type="submission" date="2018-02" db="EMBL/GenBank/DDBJ databases">
        <authorList>
            <person name="Clavel T."/>
            <person name="Strowig T."/>
        </authorList>
    </citation>
    <scope>NUCLEOTIDE SEQUENCE [LARGE SCALE GENOMIC DNA]</scope>
    <source>
        <strain evidence="6">DSM 100764</strain>
    </source>
</reference>
<dbReference type="Proteomes" id="UP000244925">
    <property type="component" value="Unassembled WGS sequence"/>
</dbReference>
<dbReference type="CDD" id="cd07377">
    <property type="entry name" value="WHTH_GntR"/>
    <property type="match status" value="1"/>
</dbReference>
<dbReference type="AlphaFoldDB" id="A0A2V1IW61"/>
<evidence type="ECO:0000259" key="4">
    <source>
        <dbReference type="PROSITE" id="PS50949"/>
    </source>
</evidence>
<keyword evidence="1" id="KW-0805">Transcription regulation</keyword>
<dbReference type="PANTHER" id="PTHR38445:SF10">
    <property type="entry name" value="GNTR-FAMILY TRANSCRIPTIONAL REGULATOR"/>
    <property type="match status" value="1"/>
</dbReference>
<evidence type="ECO:0000256" key="1">
    <source>
        <dbReference type="ARBA" id="ARBA00023015"/>
    </source>
</evidence>
<evidence type="ECO:0000313" key="5">
    <source>
        <dbReference type="EMBL" id="PWB07605.1"/>
    </source>
</evidence>
<dbReference type="InterPro" id="IPR036390">
    <property type="entry name" value="WH_DNA-bd_sf"/>
</dbReference>
<organism evidence="5 6">
    <name type="scientific">Paramuribaculum intestinale</name>
    <dbReference type="NCBI Taxonomy" id="2094151"/>
    <lineage>
        <taxon>Bacteria</taxon>
        <taxon>Pseudomonadati</taxon>
        <taxon>Bacteroidota</taxon>
        <taxon>Bacteroidia</taxon>
        <taxon>Bacteroidales</taxon>
        <taxon>Muribaculaceae</taxon>
        <taxon>Paramuribaculum</taxon>
    </lineage>
</organism>
<gene>
    <name evidence="5" type="ORF">C5O25_06760</name>
</gene>
<keyword evidence="6" id="KW-1185">Reference proteome</keyword>
<comment type="caution">
    <text evidence="5">The sequence shown here is derived from an EMBL/GenBank/DDBJ whole genome shotgun (WGS) entry which is preliminary data.</text>
</comment>
<dbReference type="RefSeq" id="WP_107035980.1">
    <property type="nucleotide sequence ID" value="NZ_CAOMDK010000015.1"/>
</dbReference>
<accession>A0A2V1IW61</accession>
<dbReference type="Pfam" id="PF00392">
    <property type="entry name" value="GntR"/>
    <property type="match status" value="1"/>
</dbReference>
<dbReference type="PROSITE" id="PS50949">
    <property type="entry name" value="HTH_GNTR"/>
    <property type="match status" value="1"/>
</dbReference>
<dbReference type="SMART" id="SM00345">
    <property type="entry name" value="HTH_GNTR"/>
    <property type="match status" value="1"/>
</dbReference>
<dbReference type="EMBL" id="PUBV01000011">
    <property type="protein sequence ID" value="PWB07605.1"/>
    <property type="molecule type" value="Genomic_DNA"/>
</dbReference>
<dbReference type="GeneID" id="93425756"/>
<evidence type="ECO:0000256" key="2">
    <source>
        <dbReference type="ARBA" id="ARBA00023125"/>
    </source>
</evidence>
<keyword evidence="3" id="KW-0804">Transcription</keyword>
<dbReference type="GO" id="GO:0003677">
    <property type="term" value="F:DNA binding"/>
    <property type="evidence" value="ECO:0007669"/>
    <property type="project" value="UniProtKB-KW"/>
</dbReference>
<dbReference type="Gene3D" id="1.10.287.100">
    <property type="match status" value="1"/>
</dbReference>
<dbReference type="SUPFAM" id="SSF46785">
    <property type="entry name" value="Winged helix' DNA-binding domain"/>
    <property type="match status" value="1"/>
</dbReference>
<name>A0A2V1IW61_9BACT</name>
<protein>
    <submittedName>
        <fullName evidence="5">GntR family transcriptional regulator</fullName>
    </submittedName>
</protein>
<dbReference type="GO" id="GO:0003700">
    <property type="term" value="F:DNA-binding transcription factor activity"/>
    <property type="evidence" value="ECO:0007669"/>
    <property type="project" value="InterPro"/>
</dbReference>
<sequence>MEFKTERPIYRQIADYCFARILAGEWPPGSRIPSVRELAVMMTVNTHTVLKAFEFLQSHGIIAPRRGMGFYLTDDAPQRIAATRREDFFSSTVPALAEEMRLLGITPDQLLEALAATTATVHN</sequence>
<evidence type="ECO:0000256" key="3">
    <source>
        <dbReference type="ARBA" id="ARBA00023163"/>
    </source>
</evidence>
<feature type="domain" description="HTH gntR-type" evidence="4">
    <location>
        <begin position="7"/>
        <end position="75"/>
    </location>
</feature>
<dbReference type="InterPro" id="IPR000524">
    <property type="entry name" value="Tscrpt_reg_HTH_GntR"/>
</dbReference>
<dbReference type="PANTHER" id="PTHR38445">
    <property type="entry name" value="HTH-TYPE TRANSCRIPTIONAL REPRESSOR YTRA"/>
    <property type="match status" value="1"/>
</dbReference>
<dbReference type="InterPro" id="IPR036388">
    <property type="entry name" value="WH-like_DNA-bd_sf"/>
</dbReference>
<dbReference type="Gene3D" id="1.10.10.10">
    <property type="entry name" value="Winged helix-like DNA-binding domain superfamily/Winged helix DNA-binding domain"/>
    <property type="match status" value="1"/>
</dbReference>
<proteinExistence type="predicted"/>
<keyword evidence="2" id="KW-0238">DNA-binding</keyword>